<keyword evidence="5 13" id="KW-0067">ATP-binding</keyword>
<gene>
    <name evidence="13" type="primary">potA</name>
    <name evidence="13" type="ORF">MBCUT_10670</name>
</gene>
<dbReference type="PROSITE" id="PS50893">
    <property type="entry name" value="ABC_TRANSPORTER_2"/>
    <property type="match status" value="1"/>
</dbReference>
<comment type="subcellular location">
    <subcellularLocation>
        <location evidence="1">Cell membrane</location>
        <topology evidence="1">Peripheral membrane protein</topology>
    </subcellularLocation>
</comment>
<dbReference type="InterPro" id="IPR003593">
    <property type="entry name" value="AAA+_ATPase"/>
</dbReference>
<dbReference type="InterPro" id="IPR050093">
    <property type="entry name" value="ABC_SmlMolc_Importer"/>
</dbReference>
<comment type="similarity">
    <text evidence="6">Belongs to the ABC transporter superfamily. Sulfate/tungstate importer (TC 3.A.1.6) family.</text>
</comment>
<dbReference type="Gene3D" id="3.40.50.300">
    <property type="entry name" value="P-loop containing nucleotide triphosphate hydrolases"/>
    <property type="match status" value="1"/>
</dbReference>
<feature type="domain" description="ABC transporter" evidence="11">
    <location>
        <begin position="10"/>
        <end position="247"/>
    </location>
</feature>
<dbReference type="Pfam" id="PF03459">
    <property type="entry name" value="TOBE"/>
    <property type="match status" value="1"/>
</dbReference>
<keyword evidence="14" id="KW-1185">Reference proteome</keyword>
<evidence type="ECO:0000256" key="1">
    <source>
        <dbReference type="ARBA" id="ARBA00004202"/>
    </source>
</evidence>
<evidence type="ECO:0000256" key="8">
    <source>
        <dbReference type="ARBA" id="ARBA00039025"/>
    </source>
</evidence>
<evidence type="ECO:0000256" key="7">
    <source>
        <dbReference type="ARBA" id="ARBA00038781"/>
    </source>
</evidence>
<dbReference type="SUPFAM" id="SSF50331">
    <property type="entry name" value="MOP-like"/>
    <property type="match status" value="1"/>
</dbReference>
<dbReference type="GO" id="GO:0015689">
    <property type="term" value="P:molybdate ion transport"/>
    <property type="evidence" value="ECO:0007669"/>
    <property type="project" value="InterPro"/>
</dbReference>
<dbReference type="Gene3D" id="2.40.50.100">
    <property type="match status" value="1"/>
</dbReference>
<dbReference type="EC" id="7.3.2.6" evidence="8"/>
<dbReference type="PROSITE" id="PS51866">
    <property type="entry name" value="MOP"/>
    <property type="match status" value="1"/>
</dbReference>
<reference evidence="13 14" key="1">
    <citation type="submission" date="2016-04" db="EMBL/GenBank/DDBJ databases">
        <title>Genome sequence of Methanobrevibacter cuticularis DSM 11139.</title>
        <authorList>
            <person name="Poehlein A."/>
            <person name="Seedorf H."/>
            <person name="Daniel R."/>
        </authorList>
    </citation>
    <scope>NUCLEOTIDE SEQUENCE [LARGE SCALE GENOMIC DNA]</scope>
    <source>
        <strain evidence="13 14">DSM 11139</strain>
    </source>
</reference>
<dbReference type="InterPro" id="IPR008995">
    <property type="entry name" value="Mo/tungstate-bd_C_term_dom"/>
</dbReference>
<evidence type="ECO:0000259" key="11">
    <source>
        <dbReference type="PROSITE" id="PS50893"/>
    </source>
</evidence>
<dbReference type="GO" id="GO:1901238">
    <property type="term" value="F:ABC-type tungstate transporter activity"/>
    <property type="evidence" value="ECO:0007669"/>
    <property type="project" value="UniProtKB-EC"/>
</dbReference>
<evidence type="ECO:0000313" key="13">
    <source>
        <dbReference type="EMBL" id="KZX16090.1"/>
    </source>
</evidence>
<dbReference type="GO" id="GO:0005886">
    <property type="term" value="C:plasma membrane"/>
    <property type="evidence" value="ECO:0007669"/>
    <property type="project" value="UniProtKB-SubCell"/>
</dbReference>
<name>A0A166DYK7_9EURY</name>
<evidence type="ECO:0000256" key="10">
    <source>
        <dbReference type="ARBA" id="ARBA00047936"/>
    </source>
</evidence>
<accession>A0A166DYK7</accession>
<keyword evidence="4" id="KW-0547">Nucleotide-binding</keyword>
<proteinExistence type="inferred from homology"/>
<dbReference type="Proteomes" id="UP000077275">
    <property type="component" value="Unassembled WGS sequence"/>
</dbReference>
<dbReference type="PATRIC" id="fig|47311.3.peg.1175"/>
<comment type="caution">
    <text evidence="13">The sequence shown here is derived from an EMBL/GenBank/DDBJ whole genome shotgun (WGS) entry which is preliminary data.</text>
</comment>
<evidence type="ECO:0000313" key="14">
    <source>
        <dbReference type="Proteomes" id="UP000077275"/>
    </source>
</evidence>
<dbReference type="InterPro" id="IPR005116">
    <property type="entry name" value="Transp-assoc_OB_typ1"/>
</dbReference>
<dbReference type="InterPro" id="IPR027417">
    <property type="entry name" value="P-loop_NTPase"/>
</dbReference>
<organism evidence="13 14">
    <name type="scientific">Methanobrevibacter cuticularis</name>
    <dbReference type="NCBI Taxonomy" id="47311"/>
    <lineage>
        <taxon>Archaea</taxon>
        <taxon>Methanobacteriati</taxon>
        <taxon>Methanobacteriota</taxon>
        <taxon>Methanomada group</taxon>
        <taxon>Methanobacteria</taxon>
        <taxon>Methanobacteriales</taxon>
        <taxon>Methanobacteriaceae</taxon>
        <taxon>Methanobrevibacter</taxon>
    </lineage>
</organism>
<dbReference type="SMART" id="SM00382">
    <property type="entry name" value="AAA"/>
    <property type="match status" value="1"/>
</dbReference>
<feature type="domain" description="Mop" evidence="12">
    <location>
        <begin position="330"/>
        <end position="395"/>
    </location>
</feature>
<dbReference type="SUPFAM" id="SSF52540">
    <property type="entry name" value="P-loop containing nucleoside triphosphate hydrolases"/>
    <property type="match status" value="1"/>
</dbReference>
<dbReference type="EMBL" id="LWMW01000099">
    <property type="protein sequence ID" value="KZX16090.1"/>
    <property type="molecule type" value="Genomic_DNA"/>
</dbReference>
<keyword evidence="2" id="KW-0813">Transport</keyword>
<evidence type="ECO:0000256" key="4">
    <source>
        <dbReference type="ARBA" id="ARBA00022741"/>
    </source>
</evidence>
<evidence type="ECO:0000259" key="12">
    <source>
        <dbReference type="PROSITE" id="PS51866"/>
    </source>
</evidence>
<evidence type="ECO:0000256" key="2">
    <source>
        <dbReference type="ARBA" id="ARBA00022448"/>
    </source>
</evidence>
<dbReference type="PANTHER" id="PTHR42781:SF7">
    <property type="entry name" value="MOLYBDENUM ABC TRANSPORTER, ATP-BINDING PROTEIN"/>
    <property type="match status" value="1"/>
</dbReference>
<keyword evidence="3" id="KW-0500">Molybdenum</keyword>
<sequence>MIILKIIKTLRVVSGFMYLEIENLSVQLGEFHLKDINLTIKEGEYLILIGPTGSGKSVLLETIIGFYAPDKGNIKLKGRNLNDIPPEERGIGIVYQDNTLFPNMNVYDNIAYGAKKKFSSEQIEKKIAEIAETMRIKHILHRNVTTLSGGEAQRTALARALIVEPKIILMDEPFSALDISTQAKLTSLIKEIGMKYKTTFLHVTHNFNDIWSLANRVGVMKDGKIHQLDTSINVFSRPENNFVADFVGVQNIFEGKIIEISLETAKIELNNKVIITSSDISYLSKISNENEDTEDFKDINKNTNRKDVNKSKVLIAIRPENIIFSNAKFESSAKNQLKGKISEILESGPTSLVNVDVDGCIFKGLLTKSSAEILEVKKGKEIYISFKSLNVSVIDKYGSFNSDIKKE</sequence>
<dbReference type="GO" id="GO:0016887">
    <property type="term" value="F:ATP hydrolysis activity"/>
    <property type="evidence" value="ECO:0007669"/>
    <property type="project" value="InterPro"/>
</dbReference>
<dbReference type="STRING" id="47311.MBCUT_10670"/>
<protein>
    <recommendedName>
        <fullName evidence="9">Molybdate/tungstate import ATP-binding protein WtpC</fullName>
        <ecNumber evidence="8">7.3.2.6</ecNumber>
    </recommendedName>
</protein>
<evidence type="ECO:0000256" key="9">
    <source>
        <dbReference type="ARBA" id="ARBA00041133"/>
    </source>
</evidence>
<keyword evidence="13" id="KW-0378">Hydrolase</keyword>
<dbReference type="Pfam" id="PF00005">
    <property type="entry name" value="ABC_tran"/>
    <property type="match status" value="1"/>
</dbReference>
<dbReference type="GO" id="GO:0005524">
    <property type="term" value="F:ATP binding"/>
    <property type="evidence" value="ECO:0007669"/>
    <property type="project" value="UniProtKB-KW"/>
</dbReference>
<comment type="catalytic activity">
    <reaction evidence="10">
        <text>tungstate(in) + ATP + H2O = tungstate(out) + ADP + phosphate + H(+)</text>
        <dbReference type="Rhea" id="RHEA:35027"/>
        <dbReference type="ChEBI" id="CHEBI:15377"/>
        <dbReference type="ChEBI" id="CHEBI:15378"/>
        <dbReference type="ChEBI" id="CHEBI:30616"/>
        <dbReference type="ChEBI" id="CHEBI:43474"/>
        <dbReference type="ChEBI" id="CHEBI:46502"/>
        <dbReference type="ChEBI" id="CHEBI:456216"/>
        <dbReference type="EC" id="7.3.2.6"/>
    </reaction>
</comment>
<dbReference type="InterPro" id="IPR004606">
    <property type="entry name" value="Mop_domain"/>
</dbReference>
<evidence type="ECO:0000256" key="5">
    <source>
        <dbReference type="ARBA" id="ARBA00022840"/>
    </source>
</evidence>
<dbReference type="InterPro" id="IPR003439">
    <property type="entry name" value="ABC_transporter-like_ATP-bd"/>
</dbReference>
<evidence type="ECO:0000256" key="6">
    <source>
        <dbReference type="ARBA" id="ARBA00038307"/>
    </source>
</evidence>
<dbReference type="PANTHER" id="PTHR42781">
    <property type="entry name" value="SPERMIDINE/PUTRESCINE IMPORT ATP-BINDING PROTEIN POTA"/>
    <property type="match status" value="1"/>
</dbReference>
<evidence type="ECO:0000256" key="3">
    <source>
        <dbReference type="ARBA" id="ARBA00022505"/>
    </source>
</evidence>
<comment type="subunit">
    <text evidence="7">The complex is composed of two ATP-binding proteins (WtpC), two transmembrane proteins (WtpB) and a solute-binding protein (WtpA).</text>
</comment>
<dbReference type="AlphaFoldDB" id="A0A166DYK7"/>